<accession>A0A7X2H4J5</accession>
<proteinExistence type="predicted"/>
<dbReference type="Proteomes" id="UP000463051">
    <property type="component" value="Unassembled WGS sequence"/>
</dbReference>
<evidence type="ECO:0000313" key="2">
    <source>
        <dbReference type="Proteomes" id="UP000463051"/>
    </source>
</evidence>
<protein>
    <recommendedName>
        <fullName evidence="3">HEAT repeat domain-containing protein</fullName>
    </recommendedName>
</protein>
<keyword evidence="2" id="KW-1185">Reference proteome</keyword>
<sequence>MSGLKNTLAPFQQWINDKEQWEDLAGYMRQESNLPGPRANLGLAESFAQLYSHSAVTEIAWDLLLVWANIAEADAGTNEPREFLPFNAVCAAGAYYGYAEEERRCVIQAMIQSAMNDSRWRMREAAAMSMQNIGEFDFSLLRQLLDTWRVDANMLEQRAFVAALAHPPLLKIQENTVYCLNLAAGIMEELLLSTGVPSDREHFRVLSKGLEYSLSVFVASEPEAGFAMLRRFAESGDARISKIVKSNLGKTRLSKKYDQQVADLLLLMGLTRG</sequence>
<dbReference type="AlphaFoldDB" id="A0A7X2H4J5"/>
<name>A0A7X2H4J5_9BACL</name>
<evidence type="ECO:0008006" key="3">
    <source>
        <dbReference type="Google" id="ProtNLM"/>
    </source>
</evidence>
<gene>
    <name evidence="1" type="ORF">GJB61_06235</name>
</gene>
<dbReference type="EMBL" id="WJXB01000002">
    <property type="protein sequence ID" value="MRN52593.1"/>
    <property type="molecule type" value="Genomic_DNA"/>
</dbReference>
<comment type="caution">
    <text evidence="1">The sequence shown here is derived from an EMBL/GenBank/DDBJ whole genome shotgun (WGS) entry which is preliminary data.</text>
</comment>
<reference evidence="1 2" key="1">
    <citation type="submission" date="2019-11" db="EMBL/GenBank/DDBJ databases">
        <title>Paenibacillus monticola sp. nov., a novel PGPR strain isolated from mountain sample in China.</title>
        <authorList>
            <person name="Zhao Q."/>
            <person name="Li H.-P."/>
            <person name="Zhang J.-L."/>
        </authorList>
    </citation>
    <scope>NUCLEOTIDE SEQUENCE [LARGE SCALE GENOMIC DNA]</scope>
    <source>
        <strain evidence="1 2">LC-T2</strain>
    </source>
</reference>
<organism evidence="1 2">
    <name type="scientific">Paenibacillus monticola</name>
    <dbReference type="NCBI Taxonomy" id="2666075"/>
    <lineage>
        <taxon>Bacteria</taxon>
        <taxon>Bacillati</taxon>
        <taxon>Bacillota</taxon>
        <taxon>Bacilli</taxon>
        <taxon>Bacillales</taxon>
        <taxon>Paenibacillaceae</taxon>
        <taxon>Paenibacillus</taxon>
    </lineage>
</organism>
<evidence type="ECO:0000313" key="1">
    <source>
        <dbReference type="EMBL" id="MRN52593.1"/>
    </source>
</evidence>
<dbReference type="RefSeq" id="WP_154117599.1">
    <property type="nucleotide sequence ID" value="NZ_WJXB01000002.1"/>
</dbReference>